<feature type="transmembrane region" description="Helical" evidence="1">
    <location>
        <begin position="348"/>
        <end position="366"/>
    </location>
</feature>
<dbReference type="AlphaFoldDB" id="G5A988"/>
<dbReference type="GeneID" id="20642710"/>
<evidence type="ECO:0000256" key="2">
    <source>
        <dbReference type="SAM" id="SignalP"/>
    </source>
</evidence>
<keyword evidence="4" id="KW-1185">Reference proteome</keyword>
<evidence type="ECO:0000313" key="4">
    <source>
        <dbReference type="Proteomes" id="UP000002640"/>
    </source>
</evidence>
<dbReference type="SUPFAM" id="SSF49482">
    <property type="entry name" value="Aromatic compound dioxygenase"/>
    <property type="match status" value="1"/>
</dbReference>
<dbReference type="EMBL" id="JH159161">
    <property type="protein sequence ID" value="EGZ08464.1"/>
    <property type="molecule type" value="Genomic_DNA"/>
</dbReference>
<proteinExistence type="predicted"/>
<keyword evidence="1" id="KW-0472">Membrane</keyword>
<keyword evidence="2" id="KW-0732">Signal</keyword>
<keyword evidence="1" id="KW-1133">Transmembrane helix</keyword>
<dbReference type="InParanoid" id="G5A988"/>
<gene>
    <name evidence="3" type="ORF">PHYSODRAFT_306366</name>
</gene>
<name>G5A988_PHYSP</name>
<dbReference type="GO" id="GO:0005506">
    <property type="term" value="F:iron ion binding"/>
    <property type="evidence" value="ECO:0007669"/>
    <property type="project" value="InterPro"/>
</dbReference>
<dbReference type="PANTHER" id="PTHR34315:SF1">
    <property type="entry name" value="INTRADIOL RING-CLEAVAGE DIOXYGENASES DOMAIN-CONTAINING PROTEIN-RELATED"/>
    <property type="match status" value="1"/>
</dbReference>
<protein>
    <recommendedName>
        <fullName evidence="5">Intradiol ring-cleavage dioxygenases domain-containing protein</fullName>
    </recommendedName>
</protein>
<evidence type="ECO:0008006" key="5">
    <source>
        <dbReference type="Google" id="ProtNLM"/>
    </source>
</evidence>
<dbReference type="Gene3D" id="2.60.130.10">
    <property type="entry name" value="Aromatic compound dioxygenase"/>
    <property type="match status" value="1"/>
</dbReference>
<dbReference type="InterPro" id="IPR015889">
    <property type="entry name" value="Intradiol_dOase_core"/>
</dbReference>
<sequence>MKESTLLTAVALLAWILPDSASGDQELAQRRLQECEESWTTRKLGERTAARRAEAIEKLRKQRRQRRLEASKYHSTTSVNVTTTGADLFGSNTFTTVLPEVIRGPYSIRGNLVRDDMREDQKGVDMHINVQVIDVSSCGPVEGMHVEFQHANATGVTSGVVVIMNGDSGDMSNLDATFLRGATPTDADGVARMLSIFPGHEFGRATHLHFIGNYGGEVLANKSYVGGSFSHVAQLFFDQELVTSVEALELYSVNIEPISLNKDDYVFQQAVANGDDPVMIYALLGDSVADGLFVWISVAVNLSVEHDPMASALNSSTSSMSTSGSSVGESAASIATATSNIASTTCKGGVFVTLIIAVFALIFQELSHTLK</sequence>
<feature type="signal peptide" evidence="2">
    <location>
        <begin position="1"/>
        <end position="23"/>
    </location>
</feature>
<dbReference type="SMR" id="G5A988"/>
<dbReference type="PANTHER" id="PTHR34315">
    <property type="match status" value="1"/>
</dbReference>
<evidence type="ECO:0000313" key="3">
    <source>
        <dbReference type="EMBL" id="EGZ08464.1"/>
    </source>
</evidence>
<feature type="chain" id="PRO_5003473107" description="Intradiol ring-cleavage dioxygenases domain-containing protein" evidence="2">
    <location>
        <begin position="24"/>
        <end position="371"/>
    </location>
</feature>
<accession>G5A988</accession>
<dbReference type="KEGG" id="psoj:PHYSODRAFT_306366"/>
<keyword evidence="1" id="KW-0812">Transmembrane</keyword>
<dbReference type="CDD" id="cd03457">
    <property type="entry name" value="intradiol_dioxygenase_like"/>
    <property type="match status" value="1"/>
</dbReference>
<dbReference type="GO" id="GO:0016702">
    <property type="term" value="F:oxidoreductase activity, acting on single donors with incorporation of molecular oxygen, incorporation of two atoms of oxygen"/>
    <property type="evidence" value="ECO:0007669"/>
    <property type="project" value="InterPro"/>
</dbReference>
<evidence type="ECO:0000256" key="1">
    <source>
        <dbReference type="SAM" id="Phobius"/>
    </source>
</evidence>
<dbReference type="RefSeq" id="XP_009536636.1">
    <property type="nucleotide sequence ID" value="XM_009538341.1"/>
</dbReference>
<dbReference type="Proteomes" id="UP000002640">
    <property type="component" value="Unassembled WGS sequence"/>
</dbReference>
<organism evidence="3 4">
    <name type="scientific">Phytophthora sojae (strain P6497)</name>
    <name type="common">Soybean stem and root rot agent</name>
    <name type="synonym">Phytophthora megasperma f. sp. glycines</name>
    <dbReference type="NCBI Taxonomy" id="1094619"/>
    <lineage>
        <taxon>Eukaryota</taxon>
        <taxon>Sar</taxon>
        <taxon>Stramenopiles</taxon>
        <taxon>Oomycota</taxon>
        <taxon>Peronosporomycetes</taxon>
        <taxon>Peronosporales</taxon>
        <taxon>Peronosporaceae</taxon>
        <taxon>Phytophthora</taxon>
    </lineage>
</organism>
<reference evidence="3 4" key="1">
    <citation type="journal article" date="2006" name="Science">
        <title>Phytophthora genome sequences uncover evolutionary origins and mechanisms of pathogenesis.</title>
        <authorList>
            <person name="Tyler B.M."/>
            <person name="Tripathy S."/>
            <person name="Zhang X."/>
            <person name="Dehal P."/>
            <person name="Jiang R.H."/>
            <person name="Aerts A."/>
            <person name="Arredondo F.D."/>
            <person name="Baxter L."/>
            <person name="Bensasson D."/>
            <person name="Beynon J.L."/>
            <person name="Chapman J."/>
            <person name="Damasceno C.M."/>
            <person name="Dorrance A.E."/>
            <person name="Dou D."/>
            <person name="Dickerman A.W."/>
            <person name="Dubchak I.L."/>
            <person name="Garbelotto M."/>
            <person name="Gijzen M."/>
            <person name="Gordon S.G."/>
            <person name="Govers F."/>
            <person name="Grunwald N.J."/>
            <person name="Huang W."/>
            <person name="Ivors K.L."/>
            <person name="Jones R.W."/>
            <person name="Kamoun S."/>
            <person name="Krampis K."/>
            <person name="Lamour K.H."/>
            <person name="Lee M.K."/>
            <person name="McDonald W.H."/>
            <person name="Medina M."/>
            <person name="Meijer H.J."/>
            <person name="Nordberg E.K."/>
            <person name="Maclean D.J."/>
            <person name="Ospina-Giraldo M.D."/>
            <person name="Morris P.F."/>
            <person name="Phuntumart V."/>
            <person name="Putnam N.H."/>
            <person name="Rash S."/>
            <person name="Rose J.K."/>
            <person name="Sakihama Y."/>
            <person name="Salamov A.A."/>
            <person name="Savidor A."/>
            <person name="Scheuring C.F."/>
            <person name="Smith B.M."/>
            <person name="Sobral B.W."/>
            <person name="Terry A."/>
            <person name="Torto-Alalibo T.A."/>
            <person name="Win J."/>
            <person name="Xu Z."/>
            <person name="Zhang H."/>
            <person name="Grigoriev I.V."/>
            <person name="Rokhsar D.S."/>
            <person name="Boore J.L."/>
        </authorList>
    </citation>
    <scope>NUCLEOTIDE SEQUENCE [LARGE SCALE GENOMIC DNA]</scope>
    <source>
        <strain evidence="3 4">P6497</strain>
    </source>
</reference>